<evidence type="ECO:0000259" key="1">
    <source>
        <dbReference type="PROSITE" id="PS00028"/>
    </source>
</evidence>
<dbReference type="Proteomes" id="UP001174997">
    <property type="component" value="Unassembled WGS sequence"/>
</dbReference>
<dbReference type="AlphaFoldDB" id="A0AA40DCQ7"/>
<accession>A0AA40DCQ7</accession>
<sequence>MSNNAAHVQPPVLTSEGVLDPPQTRLEKAIPTLNLRPGRKGKCLFEHCNARPIRFKSLIRHLQTEHNNPANPNDGGATLWRLTMRRAGLLGLCTLCRVPVPAIRAHNDAMAHKHPCLAQGCNQHLPTWQAFRRHRRDVHNILVPNVDGGEIYLIAWKDC</sequence>
<dbReference type="InterPro" id="IPR013087">
    <property type="entry name" value="Znf_C2H2_type"/>
</dbReference>
<dbReference type="EMBL" id="JAULSY010000017">
    <property type="protein sequence ID" value="KAK0671905.1"/>
    <property type="molecule type" value="Genomic_DNA"/>
</dbReference>
<reference evidence="2" key="1">
    <citation type="submission" date="2023-06" db="EMBL/GenBank/DDBJ databases">
        <title>Genome-scale phylogeny and comparative genomics of the fungal order Sordariales.</title>
        <authorList>
            <consortium name="Lawrence Berkeley National Laboratory"/>
            <person name="Hensen N."/>
            <person name="Bonometti L."/>
            <person name="Westerberg I."/>
            <person name="Brannstrom I.O."/>
            <person name="Guillou S."/>
            <person name="Cros-Aarteil S."/>
            <person name="Calhoun S."/>
            <person name="Haridas S."/>
            <person name="Kuo A."/>
            <person name="Mondo S."/>
            <person name="Pangilinan J."/>
            <person name="Riley R."/>
            <person name="Labutti K."/>
            <person name="Andreopoulos B."/>
            <person name="Lipzen A."/>
            <person name="Chen C."/>
            <person name="Yanf M."/>
            <person name="Daum C."/>
            <person name="Ng V."/>
            <person name="Clum A."/>
            <person name="Steindorff A."/>
            <person name="Ohm R."/>
            <person name="Martin F."/>
            <person name="Silar P."/>
            <person name="Natvig D."/>
            <person name="Lalanne C."/>
            <person name="Gautier V."/>
            <person name="Ament-Velasquez S.L."/>
            <person name="Kruys A."/>
            <person name="Hutchinson M.I."/>
            <person name="Powell A.J."/>
            <person name="Barry K."/>
            <person name="Miller A.N."/>
            <person name="Grigoriev I.V."/>
            <person name="Debuchy R."/>
            <person name="Gladieux P."/>
            <person name="Thoren M.H."/>
            <person name="Johannesson H."/>
        </authorList>
    </citation>
    <scope>NUCLEOTIDE SEQUENCE</scope>
    <source>
        <strain evidence="2">CBS 307.81</strain>
    </source>
</reference>
<evidence type="ECO:0000313" key="2">
    <source>
        <dbReference type="EMBL" id="KAK0671905.1"/>
    </source>
</evidence>
<feature type="domain" description="C2H2-type" evidence="1">
    <location>
        <begin position="116"/>
        <end position="139"/>
    </location>
</feature>
<name>A0AA40DCQ7_9PEZI</name>
<keyword evidence="3" id="KW-1185">Reference proteome</keyword>
<gene>
    <name evidence="2" type="ORF">QBC41DRAFT_314753</name>
</gene>
<protein>
    <recommendedName>
        <fullName evidence="1">C2H2-type domain-containing protein</fullName>
    </recommendedName>
</protein>
<organism evidence="2 3">
    <name type="scientific">Cercophora samala</name>
    <dbReference type="NCBI Taxonomy" id="330535"/>
    <lineage>
        <taxon>Eukaryota</taxon>
        <taxon>Fungi</taxon>
        <taxon>Dikarya</taxon>
        <taxon>Ascomycota</taxon>
        <taxon>Pezizomycotina</taxon>
        <taxon>Sordariomycetes</taxon>
        <taxon>Sordariomycetidae</taxon>
        <taxon>Sordariales</taxon>
        <taxon>Lasiosphaeriaceae</taxon>
        <taxon>Cercophora</taxon>
    </lineage>
</organism>
<proteinExistence type="predicted"/>
<dbReference type="PROSITE" id="PS00028">
    <property type="entry name" value="ZINC_FINGER_C2H2_1"/>
    <property type="match status" value="1"/>
</dbReference>
<comment type="caution">
    <text evidence="2">The sequence shown here is derived from an EMBL/GenBank/DDBJ whole genome shotgun (WGS) entry which is preliminary data.</text>
</comment>
<dbReference type="SMART" id="SM00355">
    <property type="entry name" value="ZnF_C2H2"/>
    <property type="match status" value="2"/>
</dbReference>
<evidence type="ECO:0000313" key="3">
    <source>
        <dbReference type="Proteomes" id="UP001174997"/>
    </source>
</evidence>